<dbReference type="InterPro" id="IPR036986">
    <property type="entry name" value="S4_RNA-bd_sf"/>
</dbReference>
<dbReference type="InterPro" id="IPR002942">
    <property type="entry name" value="S4_RNA-bd"/>
</dbReference>
<feature type="domain" description="RNA-binding S4" evidence="9">
    <location>
        <begin position="95"/>
        <end position="157"/>
    </location>
</feature>
<dbReference type="AlphaFoldDB" id="A0A1G1VTV8"/>
<dbReference type="GO" id="GO:0015935">
    <property type="term" value="C:small ribosomal subunit"/>
    <property type="evidence" value="ECO:0007669"/>
    <property type="project" value="InterPro"/>
</dbReference>
<keyword evidence="4 7" id="KW-0689">Ribosomal protein</keyword>
<dbReference type="Gene3D" id="3.10.290.10">
    <property type="entry name" value="RNA-binding S4 domain"/>
    <property type="match status" value="1"/>
</dbReference>
<comment type="caution">
    <text evidence="11">The sequence shown here is derived from an EMBL/GenBank/DDBJ whole genome shotgun (WGS) entry which is preliminary data.</text>
</comment>
<sequence length="202" mass="23218">MARYIGPKNKLARKVGKDLELTTSAAKLQRRLGVPPGQHGHRGRRRISDYAKQLSEKQRVKWTYGILERQFHRYYRRALKTRGATGEELLRLLERRLDNVLYRLGLTPTRGMARQLITHGHAQVNGNKVTIPSYMTKTGDIITLSARALKIPQVELLAKEKKPTLPDWLSRQAVVGKVERLPKRDDIAADINEQYIVELYSK</sequence>
<proteinExistence type="inferred from homology"/>
<organism evidence="11 12">
    <name type="scientific">Candidatus Chisholmbacteria bacterium RIFCSPHIGHO2_01_FULL_52_32</name>
    <dbReference type="NCBI Taxonomy" id="1797591"/>
    <lineage>
        <taxon>Bacteria</taxon>
        <taxon>Candidatus Chisholmiibacteriota</taxon>
    </lineage>
</organism>
<keyword evidence="3 7" id="KW-0694">RNA-binding</keyword>
<evidence type="ECO:0000256" key="2">
    <source>
        <dbReference type="ARBA" id="ARBA00022730"/>
    </source>
</evidence>
<dbReference type="InterPro" id="IPR001912">
    <property type="entry name" value="Ribosomal_uS4_N"/>
</dbReference>
<dbReference type="GO" id="GO:0003735">
    <property type="term" value="F:structural constituent of ribosome"/>
    <property type="evidence" value="ECO:0007669"/>
    <property type="project" value="InterPro"/>
</dbReference>
<evidence type="ECO:0000259" key="9">
    <source>
        <dbReference type="SMART" id="SM00363"/>
    </source>
</evidence>
<reference evidence="11 12" key="1">
    <citation type="journal article" date="2016" name="Nat. Commun.">
        <title>Thousands of microbial genomes shed light on interconnected biogeochemical processes in an aquifer system.</title>
        <authorList>
            <person name="Anantharaman K."/>
            <person name="Brown C.T."/>
            <person name="Hug L.A."/>
            <person name="Sharon I."/>
            <person name="Castelle C.J."/>
            <person name="Probst A.J."/>
            <person name="Thomas B.C."/>
            <person name="Singh A."/>
            <person name="Wilkins M.J."/>
            <person name="Karaoz U."/>
            <person name="Brodie E.L."/>
            <person name="Williams K.H."/>
            <person name="Hubbard S.S."/>
            <person name="Banfield J.F."/>
        </authorList>
    </citation>
    <scope>NUCLEOTIDE SEQUENCE [LARGE SCALE GENOMIC DNA]</scope>
</reference>
<comment type="subunit">
    <text evidence="7">Part of the 30S ribosomal subunit. Contacts protein S5. The interaction surface between S4 and S5 is involved in control of translational fidelity.</text>
</comment>
<evidence type="ECO:0000256" key="4">
    <source>
        <dbReference type="ARBA" id="ARBA00022980"/>
    </source>
</evidence>
<dbReference type="PROSITE" id="PS50889">
    <property type="entry name" value="S4"/>
    <property type="match status" value="1"/>
</dbReference>
<dbReference type="GO" id="GO:0019843">
    <property type="term" value="F:rRNA binding"/>
    <property type="evidence" value="ECO:0007669"/>
    <property type="project" value="UniProtKB-UniRule"/>
</dbReference>
<dbReference type="PROSITE" id="PS00632">
    <property type="entry name" value="RIBOSOMAL_S4"/>
    <property type="match status" value="1"/>
</dbReference>
<dbReference type="InterPro" id="IPR018079">
    <property type="entry name" value="Ribosomal_uS4_CS"/>
</dbReference>
<dbReference type="HAMAP" id="MF_01306_B">
    <property type="entry name" value="Ribosomal_uS4_B"/>
    <property type="match status" value="1"/>
</dbReference>
<dbReference type="Pfam" id="PF00163">
    <property type="entry name" value="Ribosomal_S4"/>
    <property type="match status" value="1"/>
</dbReference>
<comment type="similarity">
    <text evidence="1 7 8">Belongs to the universal ribosomal protein uS4 family.</text>
</comment>
<dbReference type="GO" id="GO:0042274">
    <property type="term" value="P:ribosomal small subunit biogenesis"/>
    <property type="evidence" value="ECO:0007669"/>
    <property type="project" value="TreeGrafter"/>
</dbReference>
<evidence type="ECO:0000256" key="8">
    <source>
        <dbReference type="RuleBase" id="RU003699"/>
    </source>
</evidence>
<evidence type="ECO:0000256" key="3">
    <source>
        <dbReference type="ARBA" id="ARBA00022884"/>
    </source>
</evidence>
<dbReference type="SUPFAM" id="SSF55174">
    <property type="entry name" value="Alpha-L RNA-binding motif"/>
    <property type="match status" value="1"/>
</dbReference>
<comment type="function">
    <text evidence="7">With S5 and S12 plays an important role in translational accuracy.</text>
</comment>
<keyword evidence="2 7" id="KW-0699">rRNA-binding</keyword>
<evidence type="ECO:0000313" key="11">
    <source>
        <dbReference type="EMBL" id="OGY18829.1"/>
    </source>
</evidence>
<dbReference type="NCBIfam" id="TIGR01017">
    <property type="entry name" value="rpsD_bact"/>
    <property type="match status" value="1"/>
</dbReference>
<dbReference type="Gene3D" id="1.10.1050.10">
    <property type="entry name" value="Ribosomal Protein S4 Delta 41, Chain A, domain 1"/>
    <property type="match status" value="1"/>
</dbReference>
<dbReference type="InterPro" id="IPR022801">
    <property type="entry name" value="Ribosomal_uS4"/>
</dbReference>
<evidence type="ECO:0000259" key="10">
    <source>
        <dbReference type="SMART" id="SM01390"/>
    </source>
</evidence>
<dbReference type="SMART" id="SM00363">
    <property type="entry name" value="S4"/>
    <property type="match status" value="1"/>
</dbReference>
<dbReference type="InterPro" id="IPR005709">
    <property type="entry name" value="Ribosomal_uS4_bac-type"/>
</dbReference>
<gene>
    <name evidence="7" type="primary">rpsD</name>
    <name evidence="11" type="ORF">A2786_05045</name>
</gene>
<dbReference type="FunFam" id="3.10.290.10:FF:000001">
    <property type="entry name" value="30S ribosomal protein S4"/>
    <property type="match status" value="1"/>
</dbReference>
<dbReference type="PANTHER" id="PTHR11831:SF4">
    <property type="entry name" value="SMALL RIBOSOMAL SUBUNIT PROTEIN US4M"/>
    <property type="match status" value="1"/>
</dbReference>
<dbReference type="CDD" id="cd00165">
    <property type="entry name" value="S4"/>
    <property type="match status" value="1"/>
</dbReference>
<evidence type="ECO:0000256" key="7">
    <source>
        <dbReference type="HAMAP-Rule" id="MF_01306"/>
    </source>
</evidence>
<keyword evidence="5 7" id="KW-0687">Ribonucleoprotein</keyword>
<protein>
    <recommendedName>
        <fullName evidence="6 7">Small ribosomal subunit protein uS4</fullName>
    </recommendedName>
</protein>
<dbReference type="NCBIfam" id="NF003717">
    <property type="entry name" value="PRK05327.1"/>
    <property type="match status" value="1"/>
</dbReference>
<dbReference type="EMBL" id="MHCJ01000003">
    <property type="protein sequence ID" value="OGY18829.1"/>
    <property type="molecule type" value="Genomic_DNA"/>
</dbReference>
<evidence type="ECO:0000256" key="5">
    <source>
        <dbReference type="ARBA" id="ARBA00023274"/>
    </source>
</evidence>
<evidence type="ECO:0000256" key="1">
    <source>
        <dbReference type="ARBA" id="ARBA00007465"/>
    </source>
</evidence>
<dbReference type="Proteomes" id="UP000179233">
    <property type="component" value="Unassembled WGS sequence"/>
</dbReference>
<feature type="domain" description="Small ribosomal subunit protein uS4 N-terminal" evidence="10">
    <location>
        <begin position="3"/>
        <end position="94"/>
    </location>
</feature>
<dbReference type="PANTHER" id="PTHR11831">
    <property type="entry name" value="30S 40S RIBOSOMAL PROTEIN"/>
    <property type="match status" value="1"/>
</dbReference>
<dbReference type="Pfam" id="PF01479">
    <property type="entry name" value="S4"/>
    <property type="match status" value="1"/>
</dbReference>
<accession>A0A1G1VTV8</accession>
<dbReference type="GO" id="GO:0006412">
    <property type="term" value="P:translation"/>
    <property type="evidence" value="ECO:0007669"/>
    <property type="project" value="UniProtKB-UniRule"/>
</dbReference>
<evidence type="ECO:0000313" key="12">
    <source>
        <dbReference type="Proteomes" id="UP000179233"/>
    </source>
</evidence>
<comment type="function">
    <text evidence="7">One of the primary rRNA binding proteins, it binds directly to 16S rRNA where it nucleates assembly of the body of the 30S subunit.</text>
</comment>
<evidence type="ECO:0000256" key="6">
    <source>
        <dbReference type="ARBA" id="ARBA00035254"/>
    </source>
</evidence>
<name>A0A1G1VTV8_9BACT</name>
<dbReference type="SMART" id="SM01390">
    <property type="entry name" value="Ribosomal_S4"/>
    <property type="match status" value="1"/>
</dbReference>